<feature type="domain" description="Chlorhexidine efflux transporter" evidence="3">
    <location>
        <begin position="3"/>
        <end position="65"/>
    </location>
</feature>
<feature type="transmembrane region" description="Helical" evidence="2">
    <location>
        <begin position="40"/>
        <end position="59"/>
    </location>
</feature>
<evidence type="ECO:0000313" key="4">
    <source>
        <dbReference type="EMBL" id="SYX89641.1"/>
    </source>
</evidence>
<dbReference type="InterPro" id="IPR007896">
    <property type="entry name" value="BTP_bacteria"/>
</dbReference>
<feature type="region of interest" description="Disordered" evidence="1">
    <location>
        <begin position="141"/>
        <end position="180"/>
    </location>
</feature>
<keyword evidence="2" id="KW-1133">Transmembrane helix</keyword>
<keyword evidence="5" id="KW-1185">Reference proteome</keyword>
<feature type="transmembrane region" description="Helical" evidence="2">
    <location>
        <begin position="106"/>
        <end position="127"/>
    </location>
</feature>
<feature type="transmembrane region" description="Helical" evidence="2">
    <location>
        <begin position="7"/>
        <end position="28"/>
    </location>
</feature>
<proteinExistence type="predicted"/>
<gene>
    <name evidence="4" type="ORF">CCOS865_01895</name>
</gene>
<evidence type="ECO:0000259" key="3">
    <source>
        <dbReference type="Pfam" id="PF05232"/>
    </source>
</evidence>
<evidence type="ECO:0000256" key="2">
    <source>
        <dbReference type="SAM" id="Phobius"/>
    </source>
</evidence>
<feature type="transmembrane region" description="Helical" evidence="2">
    <location>
        <begin position="80"/>
        <end position="100"/>
    </location>
</feature>
<dbReference type="Proteomes" id="UP000263595">
    <property type="component" value="Unassembled WGS sequence"/>
</dbReference>
<keyword evidence="2" id="KW-0472">Membrane</keyword>
<accession>A0A383RT95</accession>
<evidence type="ECO:0000256" key="1">
    <source>
        <dbReference type="SAM" id="MobiDB-lite"/>
    </source>
</evidence>
<dbReference type="Pfam" id="PF05232">
    <property type="entry name" value="BTP"/>
    <property type="match status" value="2"/>
</dbReference>
<dbReference type="InterPro" id="IPR058208">
    <property type="entry name" value="PACE"/>
</dbReference>
<keyword evidence="2" id="KW-0812">Transmembrane</keyword>
<evidence type="ECO:0000313" key="5">
    <source>
        <dbReference type="Proteomes" id="UP000263595"/>
    </source>
</evidence>
<protein>
    <submittedName>
        <fullName evidence="4">Putative membrane protein</fullName>
    </submittedName>
</protein>
<reference evidence="5" key="1">
    <citation type="submission" date="2018-08" db="EMBL/GenBank/DDBJ databases">
        <authorList>
            <person name="Blom J."/>
        </authorList>
    </citation>
    <scope>NUCLEOTIDE SEQUENCE [LARGE SCALE GENOMIC DNA]</scope>
    <source>
        <strain evidence="5">CCOS 865</strain>
    </source>
</reference>
<sequence>MQGIKRKLVYVTFYELIGLCMSTLGLAYLGDTDASHTGPLAVMITTIAMLWNLIYNSLFEYWESRQAKRGRSVARRIGHAIGFQLTLVVYLIPLIAWWLGMTLVEALLVDLAFIVLVPCYTFAYNWAFDRLFGLPTSALAPADQSSAGCPPPAPTGNTPPTLRRSDDSPSSPAIPRSMPH</sequence>
<dbReference type="NCBIfam" id="NF033664">
    <property type="entry name" value="PACE_transport"/>
    <property type="match status" value="1"/>
</dbReference>
<organism evidence="4 5">
    <name type="scientific">Pseudomonas reidholzensis</name>
    <dbReference type="NCBI Taxonomy" id="1785162"/>
    <lineage>
        <taxon>Bacteria</taxon>
        <taxon>Pseudomonadati</taxon>
        <taxon>Pseudomonadota</taxon>
        <taxon>Gammaproteobacteria</taxon>
        <taxon>Pseudomonadales</taxon>
        <taxon>Pseudomonadaceae</taxon>
        <taxon>Pseudomonas</taxon>
    </lineage>
</organism>
<name>A0A383RT95_9PSED</name>
<dbReference type="EMBL" id="UNOZ01000013">
    <property type="protein sequence ID" value="SYX89641.1"/>
    <property type="molecule type" value="Genomic_DNA"/>
</dbReference>
<dbReference type="AlphaFoldDB" id="A0A383RT95"/>
<feature type="domain" description="Chlorhexidine efflux transporter" evidence="3">
    <location>
        <begin position="71"/>
        <end position="133"/>
    </location>
</feature>